<dbReference type="InterPro" id="IPR007060">
    <property type="entry name" value="FtsL/DivIC"/>
</dbReference>
<organism evidence="1 2">
    <name type="scientific">Ilyobacter polytropus (strain ATCC 51220 / DSM 2926 / LMG 16218 / CuHBu1)</name>
    <dbReference type="NCBI Taxonomy" id="572544"/>
    <lineage>
        <taxon>Bacteria</taxon>
        <taxon>Fusobacteriati</taxon>
        <taxon>Fusobacteriota</taxon>
        <taxon>Fusobacteriia</taxon>
        <taxon>Fusobacteriales</taxon>
        <taxon>Fusobacteriaceae</taxon>
        <taxon>Ilyobacter</taxon>
    </lineage>
</organism>
<dbReference type="EMBL" id="CP002281">
    <property type="protein sequence ID" value="ADO83142.1"/>
    <property type="molecule type" value="Genomic_DNA"/>
</dbReference>
<proteinExistence type="predicted"/>
<accession>E3HA14</accession>
<evidence type="ECO:0000313" key="1">
    <source>
        <dbReference type="EMBL" id="ADO83142.1"/>
    </source>
</evidence>
<gene>
    <name evidence="1" type="ordered locus">Ilyop_1362</name>
</gene>
<name>E3HA14_ILYPC</name>
<dbReference type="OrthoDB" id="88916at2"/>
<dbReference type="Pfam" id="PF04977">
    <property type="entry name" value="DivIC"/>
    <property type="match status" value="1"/>
</dbReference>
<dbReference type="KEGG" id="ipo:Ilyop_1362"/>
<reference evidence="1 2" key="1">
    <citation type="journal article" date="2010" name="Stand. Genomic Sci.">
        <title>Complete genome sequence of Ilyobacter polytropus type strain (CuHbu1).</title>
        <authorList>
            <person name="Sikorski J."/>
            <person name="Chertkov O."/>
            <person name="Lapidus A."/>
            <person name="Nolan M."/>
            <person name="Lucas S."/>
            <person name="Del Rio T.G."/>
            <person name="Tice H."/>
            <person name="Cheng J.F."/>
            <person name="Tapia R."/>
            <person name="Han C."/>
            <person name="Goodwin L."/>
            <person name="Pitluck S."/>
            <person name="Liolios K."/>
            <person name="Ivanova N."/>
            <person name="Mavromatis K."/>
            <person name="Mikhailova N."/>
            <person name="Pati A."/>
            <person name="Chen A."/>
            <person name="Palaniappan K."/>
            <person name="Land M."/>
            <person name="Hauser L."/>
            <person name="Chang Y.J."/>
            <person name="Jeffries C.D."/>
            <person name="Brambilla E."/>
            <person name="Yasawong M."/>
            <person name="Rohde M."/>
            <person name="Pukall R."/>
            <person name="Spring S."/>
            <person name="Goker M."/>
            <person name="Woyke T."/>
            <person name="Bristow J."/>
            <person name="Eisen J.A."/>
            <person name="Markowitz V."/>
            <person name="Hugenholtz P."/>
            <person name="Kyrpides N.C."/>
            <person name="Klenk H.P."/>
        </authorList>
    </citation>
    <scope>NUCLEOTIDE SEQUENCE [LARGE SCALE GENOMIC DNA]</scope>
    <source>
        <strain evidence="2">ATCC 51220 / DSM 2926 / LMG 16218 / CuHBu1</strain>
    </source>
</reference>
<sequence>MKINIKNKRELFVTLVFLVFLQYFLPKIYRSHVKLNKLIKEKKDLNLIHENVKINIMELDQDIEKLDDPYYIEKISREKLQMRKKGEVIYRLTD</sequence>
<dbReference type="AlphaFoldDB" id="E3HA14"/>
<dbReference type="RefSeq" id="WP_013387809.1">
    <property type="nucleotide sequence ID" value="NC_014632.1"/>
</dbReference>
<dbReference type="eggNOG" id="COG2919">
    <property type="taxonomic scope" value="Bacteria"/>
</dbReference>
<evidence type="ECO:0000313" key="2">
    <source>
        <dbReference type="Proteomes" id="UP000006875"/>
    </source>
</evidence>
<dbReference type="STRING" id="572544.Ilyop_1362"/>
<keyword evidence="2" id="KW-1185">Reference proteome</keyword>
<dbReference type="HOGENOM" id="CLU_177659_1_0_0"/>
<protein>
    <submittedName>
        <fullName evidence="1">Septum formation initiator</fullName>
    </submittedName>
</protein>
<dbReference type="Proteomes" id="UP000006875">
    <property type="component" value="Chromosome"/>
</dbReference>